<accession>A8AD88</accession>
<dbReference type="EMBL" id="CP000822">
    <property type="protein sequence ID" value="ABV11451.1"/>
    <property type="molecule type" value="Genomic_DNA"/>
</dbReference>
<keyword evidence="2" id="KW-1185">Reference proteome</keyword>
<dbReference type="Proteomes" id="UP000008148">
    <property type="component" value="Chromosome"/>
</dbReference>
<dbReference type="AlphaFoldDB" id="A8AD88"/>
<gene>
    <name evidence="1" type="ordered locus">CKO_00288</name>
</gene>
<reference evidence="1 2" key="1">
    <citation type="submission" date="2007-08" db="EMBL/GenBank/DDBJ databases">
        <authorList>
            <consortium name="The Citrobacter koseri Genome Sequencing Project"/>
            <person name="McClelland M."/>
            <person name="Sanderson E.K."/>
            <person name="Porwollik S."/>
            <person name="Spieth J."/>
            <person name="Clifton W.S."/>
            <person name="Latreille P."/>
            <person name="Courtney L."/>
            <person name="Wang C."/>
            <person name="Pepin K."/>
            <person name="Bhonagiri V."/>
            <person name="Nash W."/>
            <person name="Johnson M."/>
            <person name="Thiruvilangam P."/>
            <person name="Wilson R."/>
        </authorList>
    </citation>
    <scope>NUCLEOTIDE SEQUENCE [LARGE SCALE GENOMIC DNA]</scope>
    <source>
        <strain evidence="2">ATCC BAA-895 / CDC 4225-83 / SGSC4696</strain>
    </source>
</reference>
<organism evidence="1 2">
    <name type="scientific">Citrobacter koseri (strain ATCC BAA-895 / CDC 4225-83 / SGSC4696)</name>
    <dbReference type="NCBI Taxonomy" id="290338"/>
    <lineage>
        <taxon>Bacteria</taxon>
        <taxon>Pseudomonadati</taxon>
        <taxon>Pseudomonadota</taxon>
        <taxon>Gammaproteobacteria</taxon>
        <taxon>Enterobacterales</taxon>
        <taxon>Enterobacteriaceae</taxon>
        <taxon>Citrobacter</taxon>
    </lineage>
</organism>
<evidence type="ECO:0000313" key="2">
    <source>
        <dbReference type="Proteomes" id="UP000008148"/>
    </source>
</evidence>
<protein>
    <submittedName>
        <fullName evidence="1">Uncharacterized protein</fullName>
    </submittedName>
</protein>
<name>A8AD88_CITK8</name>
<evidence type="ECO:0000313" key="1">
    <source>
        <dbReference type="EMBL" id="ABV11451.1"/>
    </source>
</evidence>
<proteinExistence type="predicted"/>
<dbReference type="STRING" id="290338.CKO_00288"/>
<dbReference type="KEGG" id="cko:CKO_00288"/>
<sequence>MARQRFIRPTPQEFPSSLCLSDGLLSYFSGTVGHLSAMLAIIIRQCPVNKTECEL</sequence>
<dbReference type="HOGENOM" id="CLU_3023749_0_0_6"/>